<dbReference type="InterPro" id="IPR013057">
    <property type="entry name" value="AA_transpt_TM"/>
</dbReference>
<protein>
    <submittedName>
        <fullName evidence="7">Aa_trans domain-containing protein</fullName>
    </submittedName>
</protein>
<dbReference type="GO" id="GO:0005774">
    <property type="term" value="C:vacuolar membrane"/>
    <property type="evidence" value="ECO:0007669"/>
    <property type="project" value="TreeGrafter"/>
</dbReference>
<feature type="transmembrane region" description="Helical" evidence="5">
    <location>
        <begin position="189"/>
        <end position="212"/>
    </location>
</feature>
<dbReference type="Pfam" id="PF01490">
    <property type="entry name" value="Aa_trans"/>
    <property type="match status" value="1"/>
</dbReference>
<dbReference type="AlphaFoldDB" id="A0AAV4WY94"/>
<keyword evidence="3 5" id="KW-1133">Transmembrane helix</keyword>
<feature type="transmembrane region" description="Helical" evidence="5">
    <location>
        <begin position="412"/>
        <end position="433"/>
    </location>
</feature>
<feature type="transmembrane region" description="Helical" evidence="5">
    <location>
        <begin position="130"/>
        <end position="150"/>
    </location>
</feature>
<feature type="domain" description="Amino acid transporter transmembrane" evidence="6">
    <location>
        <begin position="44"/>
        <end position="431"/>
    </location>
</feature>
<evidence type="ECO:0000256" key="1">
    <source>
        <dbReference type="ARBA" id="ARBA00004141"/>
    </source>
</evidence>
<dbReference type="Gene3D" id="1.20.1740.10">
    <property type="entry name" value="Amino acid/polyamine transporter I"/>
    <property type="match status" value="1"/>
</dbReference>
<reference evidence="7 8" key="1">
    <citation type="submission" date="2021-06" db="EMBL/GenBank/DDBJ databases">
        <title>Caerostris darwini draft genome.</title>
        <authorList>
            <person name="Kono N."/>
            <person name="Arakawa K."/>
        </authorList>
    </citation>
    <scope>NUCLEOTIDE SEQUENCE [LARGE SCALE GENOMIC DNA]</scope>
</reference>
<name>A0AAV4WY94_9ARAC</name>
<evidence type="ECO:0000256" key="3">
    <source>
        <dbReference type="ARBA" id="ARBA00022989"/>
    </source>
</evidence>
<feature type="transmembrane region" description="Helical" evidence="5">
    <location>
        <begin position="44"/>
        <end position="65"/>
    </location>
</feature>
<dbReference type="PANTHER" id="PTHR22950:SF703">
    <property type="entry name" value="AMINO ACID TRANSPORTER TRANSMEMBRANE DOMAIN-CONTAINING PROTEIN"/>
    <property type="match status" value="1"/>
</dbReference>
<evidence type="ECO:0000313" key="7">
    <source>
        <dbReference type="EMBL" id="GIY87876.1"/>
    </source>
</evidence>
<dbReference type="GO" id="GO:0015179">
    <property type="term" value="F:L-amino acid transmembrane transporter activity"/>
    <property type="evidence" value="ECO:0007669"/>
    <property type="project" value="TreeGrafter"/>
</dbReference>
<evidence type="ECO:0000256" key="4">
    <source>
        <dbReference type="ARBA" id="ARBA00023136"/>
    </source>
</evidence>
<accession>A0AAV4WY94</accession>
<gene>
    <name evidence="7" type="primary">AVEN_95002_1</name>
    <name evidence="7" type="ORF">CDAR_499712</name>
</gene>
<keyword evidence="8" id="KW-1185">Reference proteome</keyword>
<feature type="transmembrane region" description="Helical" evidence="5">
    <location>
        <begin position="232"/>
        <end position="252"/>
    </location>
</feature>
<feature type="transmembrane region" description="Helical" evidence="5">
    <location>
        <begin position="77"/>
        <end position="101"/>
    </location>
</feature>
<dbReference type="FunFam" id="1.20.1740.10:FF:000052">
    <property type="entry name" value="Lysine histidine transporter-like 3"/>
    <property type="match status" value="1"/>
</dbReference>
<comment type="subcellular location">
    <subcellularLocation>
        <location evidence="1">Membrane</location>
        <topology evidence="1">Multi-pass membrane protein</topology>
    </subcellularLocation>
</comment>
<feature type="transmembrane region" description="Helical" evidence="5">
    <location>
        <begin position="264"/>
        <end position="287"/>
    </location>
</feature>
<evidence type="ECO:0000256" key="5">
    <source>
        <dbReference type="SAM" id="Phobius"/>
    </source>
</evidence>
<evidence type="ECO:0000259" key="6">
    <source>
        <dbReference type="Pfam" id="PF01490"/>
    </source>
</evidence>
<feature type="transmembrane region" description="Helical" evidence="5">
    <location>
        <begin position="162"/>
        <end position="182"/>
    </location>
</feature>
<organism evidence="7 8">
    <name type="scientific">Caerostris darwini</name>
    <dbReference type="NCBI Taxonomy" id="1538125"/>
    <lineage>
        <taxon>Eukaryota</taxon>
        <taxon>Metazoa</taxon>
        <taxon>Ecdysozoa</taxon>
        <taxon>Arthropoda</taxon>
        <taxon>Chelicerata</taxon>
        <taxon>Arachnida</taxon>
        <taxon>Araneae</taxon>
        <taxon>Araneomorphae</taxon>
        <taxon>Entelegynae</taxon>
        <taxon>Araneoidea</taxon>
        <taxon>Araneidae</taxon>
        <taxon>Caerostris</taxon>
    </lineage>
</organism>
<evidence type="ECO:0000256" key="2">
    <source>
        <dbReference type="ARBA" id="ARBA00022692"/>
    </source>
</evidence>
<dbReference type="Proteomes" id="UP001054837">
    <property type="component" value="Unassembled WGS sequence"/>
</dbReference>
<feature type="transmembrane region" description="Helical" evidence="5">
    <location>
        <begin position="346"/>
        <end position="363"/>
    </location>
</feature>
<feature type="transmembrane region" description="Helical" evidence="5">
    <location>
        <begin position="369"/>
        <end position="391"/>
    </location>
</feature>
<evidence type="ECO:0000313" key="8">
    <source>
        <dbReference type="Proteomes" id="UP001054837"/>
    </source>
</evidence>
<keyword evidence="4 5" id="KW-0472">Membrane</keyword>
<dbReference type="PANTHER" id="PTHR22950">
    <property type="entry name" value="AMINO ACID TRANSPORTER"/>
    <property type="match status" value="1"/>
</dbReference>
<feature type="transmembrane region" description="Helical" evidence="5">
    <location>
        <begin position="307"/>
        <end position="326"/>
    </location>
</feature>
<comment type="caution">
    <text evidence="7">The sequence shown here is derived from an EMBL/GenBank/DDBJ whole genome shotgun (WGS) entry which is preliminary data.</text>
</comment>
<sequence length="457" mass="50067">MDSNVQAIYSTTERKSYNSIKLNTETVKDKNHGEEEKAPRGKGLSLWLASIFIVAEMAGSGVLALPRAVADAGWSGIAMIVFCGGLSLYSGVCLGHCWSIVEERYEGYKEKNRYPYPTIAEKAYGTKMRYFVSFCIDSTLFGVAIVFLLLSSQLIGALAASWGISFCYWILIFAAVLWPLMFLGTPEDFWPAAVIALATTVTACVILIVLIAEEIADAETVSHPAPSVKSFFLSYGTILFAFGGAASFPTFQNDMKDRTQFPKAATFGFLTLLVLYIPVAVLGYLVYGNTLAPNVVDALPYSIPKSVISVMLALHMFFAFLLVINAPVQDLEEFFKVPKSFGWKRIALRSAIMLGVVFVAQSVPRFGKILNLIGGSLTTLTSIIFPCLFYFKLCGQQDPTWPNRNISLYEKIFMIIIIGCGIVGGGISTYSAIMDIVEPESFRPPCYVNITAASMVN</sequence>
<keyword evidence="2 5" id="KW-0812">Transmembrane</keyword>
<dbReference type="EMBL" id="BPLQ01015408">
    <property type="protein sequence ID" value="GIY87876.1"/>
    <property type="molecule type" value="Genomic_DNA"/>
</dbReference>
<proteinExistence type="predicted"/>